<accession>A0A0B7K811</accession>
<dbReference type="PANTHER" id="PTHR42877:SF1">
    <property type="entry name" value="FAD-BINDING MONOOXYGENASE STCW"/>
    <property type="match status" value="1"/>
</dbReference>
<evidence type="ECO:0008006" key="6">
    <source>
        <dbReference type="Google" id="ProtNLM"/>
    </source>
</evidence>
<protein>
    <recommendedName>
        <fullName evidence="6">Sterigmatocystin biosynthesis monooxygenase stcW</fullName>
    </recommendedName>
</protein>
<dbReference type="InterPro" id="IPR051209">
    <property type="entry name" value="FAD-bind_Monooxygenase_sf"/>
</dbReference>
<evidence type="ECO:0000256" key="2">
    <source>
        <dbReference type="ARBA" id="ARBA00022630"/>
    </source>
</evidence>
<gene>
    <name evidence="5" type="ORF">BN869_000006899_1</name>
</gene>
<dbReference type="Pfam" id="PF00743">
    <property type="entry name" value="FMO-like"/>
    <property type="match status" value="1"/>
</dbReference>
<keyword evidence="2" id="KW-0285">Flavoprotein</keyword>
<dbReference type="InterPro" id="IPR036188">
    <property type="entry name" value="FAD/NAD-bd_sf"/>
</dbReference>
<proteinExistence type="inferred from homology"/>
<evidence type="ECO:0000313" key="5">
    <source>
        <dbReference type="EMBL" id="CEO50841.1"/>
    </source>
</evidence>
<evidence type="ECO:0000256" key="3">
    <source>
        <dbReference type="ARBA" id="ARBA00022827"/>
    </source>
</evidence>
<dbReference type="GO" id="GO:0050661">
    <property type="term" value="F:NADP binding"/>
    <property type="evidence" value="ECO:0007669"/>
    <property type="project" value="InterPro"/>
</dbReference>
<comment type="similarity">
    <text evidence="1">Belongs to the FAD-binding monooxygenase family.</text>
</comment>
<dbReference type="GO" id="GO:0050660">
    <property type="term" value="F:flavin adenine dinucleotide binding"/>
    <property type="evidence" value="ECO:0007669"/>
    <property type="project" value="InterPro"/>
</dbReference>
<name>A0A0B7K811_BIOOC</name>
<keyword evidence="4" id="KW-0560">Oxidoreductase</keyword>
<dbReference type="EMBL" id="CDPU01000020">
    <property type="protein sequence ID" value="CEO50841.1"/>
    <property type="molecule type" value="Genomic_DNA"/>
</dbReference>
<dbReference type="Gene3D" id="3.50.50.60">
    <property type="entry name" value="FAD/NAD(P)-binding domain"/>
    <property type="match status" value="2"/>
</dbReference>
<dbReference type="SUPFAM" id="SSF51905">
    <property type="entry name" value="FAD/NAD(P)-binding domain"/>
    <property type="match status" value="2"/>
</dbReference>
<keyword evidence="3" id="KW-0274">FAD</keyword>
<reference evidence="5" key="1">
    <citation type="submission" date="2015-01" db="EMBL/GenBank/DDBJ databases">
        <authorList>
            <person name="Durling Mikael"/>
        </authorList>
    </citation>
    <scope>NUCLEOTIDE SEQUENCE</scope>
</reference>
<evidence type="ECO:0000256" key="4">
    <source>
        <dbReference type="ARBA" id="ARBA00023002"/>
    </source>
</evidence>
<organism evidence="5">
    <name type="scientific">Bionectria ochroleuca</name>
    <name type="common">Gliocladium roseum</name>
    <dbReference type="NCBI Taxonomy" id="29856"/>
    <lineage>
        <taxon>Eukaryota</taxon>
        <taxon>Fungi</taxon>
        <taxon>Dikarya</taxon>
        <taxon>Ascomycota</taxon>
        <taxon>Pezizomycotina</taxon>
        <taxon>Sordariomycetes</taxon>
        <taxon>Hypocreomycetidae</taxon>
        <taxon>Hypocreales</taxon>
        <taxon>Bionectriaceae</taxon>
        <taxon>Clonostachys</taxon>
    </lineage>
</organism>
<dbReference type="InterPro" id="IPR020946">
    <property type="entry name" value="Flavin_mOase-like"/>
</dbReference>
<sequence length="612" mass="69866">MSASKTNKPIAINRYIATTDGKKICDYSQKGSEGYNIPDVNLNDPANRRVKVISVGCGLSTIMNSYYMQKELENIEHVAYEKNSDIGGTWFENTYPGCACDIPAHAYSMLFALNPNWSKLLATREEIWEYLNKVCEVFDLKKNMVFYTEVIGLYWQEDTGKWLVKLRQNIPGQESREFEDSCDIILYAKGYLNSWSWPKIPGLDKFKGKVIHSAGWDKDYTEEKWANDRVAVIGTGASAIQIVPQMQPKAKHVDIFARTGVWFSQIREEFADNFSYTEEEKEGFRSDPNKLVAVSKDLDSTINRLWTIFFEDNPLQGILQKEYGDRMKRFFGGDERLYQGFKPDFPIGCRRITPGDAFMKALTKENVDAHFTGVASVTEDGVVGDDGIERECDTIICATGFDTTWRPQFPIIGKKGVNLQDKWASETNGYLGLAAPGDLLPEIPNFVIFVGPAWPVTNGSISGPLTQVTKYALQCIRKMQTDNIKSWAPKQSVTDKFNQHVQEWYKYTIWKNECRSWFKNQETGRIHAVWPGSALHYREAITNVRWEDMEIDYHEDNMWGLLGLGYTLSDRYTEKYDLSPYVNLEAIDPKWLEAIGSPVKESEANLTPPKTP</sequence>
<evidence type="ECO:0000256" key="1">
    <source>
        <dbReference type="ARBA" id="ARBA00010139"/>
    </source>
</evidence>
<dbReference type="PANTHER" id="PTHR42877">
    <property type="entry name" value="L-ORNITHINE N(5)-MONOOXYGENASE-RELATED"/>
    <property type="match status" value="1"/>
</dbReference>
<dbReference type="GO" id="GO:0004499">
    <property type="term" value="F:N,N-dimethylaniline monooxygenase activity"/>
    <property type="evidence" value="ECO:0007669"/>
    <property type="project" value="InterPro"/>
</dbReference>
<dbReference type="AlphaFoldDB" id="A0A0B7K811"/>